<dbReference type="Pfam" id="PF00450">
    <property type="entry name" value="Peptidase_S10"/>
    <property type="match status" value="1"/>
</dbReference>
<dbReference type="Gene3D" id="3.40.50.1820">
    <property type="entry name" value="alpha/beta hydrolase"/>
    <property type="match status" value="1"/>
</dbReference>
<dbReference type="InterPro" id="IPR029058">
    <property type="entry name" value="AB_hydrolase_fold"/>
</dbReference>
<dbReference type="GO" id="GO:0006508">
    <property type="term" value="P:proteolysis"/>
    <property type="evidence" value="ECO:0007669"/>
    <property type="project" value="UniProtKB-KW"/>
</dbReference>
<protein>
    <recommendedName>
        <fullName evidence="8">Peptidase S9 prolyl oligopeptidase catalytic domain-containing protein</fullName>
    </recommendedName>
</protein>
<dbReference type="InterPro" id="IPR001563">
    <property type="entry name" value="Peptidase_S10"/>
</dbReference>
<comment type="caution">
    <text evidence="6">The sequence shown here is derived from an EMBL/GenBank/DDBJ whole genome shotgun (WGS) entry which is preliminary data.</text>
</comment>
<name>A0A4S4MTY2_9APHY</name>
<evidence type="ECO:0000256" key="1">
    <source>
        <dbReference type="ARBA" id="ARBA00009431"/>
    </source>
</evidence>
<keyword evidence="2" id="KW-0121">Carboxypeptidase</keyword>
<sequence>MLANASLVHNPNAWSEKYNLLALDHVQASRMVSLRTAAVDVYDFLQKIYVLFPHLAKNKLVLASGSYGGIYVPHIATEIHQGNLALAAGGGEPGAKHINLAMTVSNPLSDTLSHFRWLTTRCQNPIANVYNDGTEVAPATP</sequence>
<proteinExistence type="inferred from homology"/>
<evidence type="ECO:0000256" key="5">
    <source>
        <dbReference type="ARBA" id="ARBA00023180"/>
    </source>
</evidence>
<keyword evidence="4" id="KW-0378">Hydrolase</keyword>
<gene>
    <name evidence="6" type="ORF">EUX98_g5415</name>
</gene>
<organism evidence="6 7">
    <name type="scientific">Antrodiella citrinella</name>
    <dbReference type="NCBI Taxonomy" id="2447956"/>
    <lineage>
        <taxon>Eukaryota</taxon>
        <taxon>Fungi</taxon>
        <taxon>Dikarya</taxon>
        <taxon>Basidiomycota</taxon>
        <taxon>Agaricomycotina</taxon>
        <taxon>Agaricomycetes</taxon>
        <taxon>Polyporales</taxon>
        <taxon>Steccherinaceae</taxon>
        <taxon>Antrodiella</taxon>
    </lineage>
</organism>
<dbReference type="SUPFAM" id="SSF53474">
    <property type="entry name" value="alpha/beta-Hydrolases"/>
    <property type="match status" value="1"/>
</dbReference>
<dbReference type="OrthoDB" id="443318at2759"/>
<accession>A0A4S4MTY2</accession>
<reference evidence="6 7" key="1">
    <citation type="submission" date="2019-02" db="EMBL/GenBank/DDBJ databases">
        <title>Genome sequencing of the rare red list fungi Antrodiella citrinella (Flaviporus citrinellus).</title>
        <authorList>
            <person name="Buettner E."/>
            <person name="Kellner H."/>
        </authorList>
    </citation>
    <scope>NUCLEOTIDE SEQUENCE [LARGE SCALE GENOMIC DNA]</scope>
    <source>
        <strain evidence="6 7">DSM 108506</strain>
    </source>
</reference>
<dbReference type="Proteomes" id="UP000308730">
    <property type="component" value="Unassembled WGS sequence"/>
</dbReference>
<dbReference type="GO" id="GO:0004185">
    <property type="term" value="F:serine-type carboxypeptidase activity"/>
    <property type="evidence" value="ECO:0007669"/>
    <property type="project" value="InterPro"/>
</dbReference>
<evidence type="ECO:0000313" key="7">
    <source>
        <dbReference type="Proteomes" id="UP000308730"/>
    </source>
</evidence>
<evidence type="ECO:0000313" key="6">
    <source>
        <dbReference type="EMBL" id="THH28778.1"/>
    </source>
</evidence>
<keyword evidence="7" id="KW-1185">Reference proteome</keyword>
<dbReference type="AlphaFoldDB" id="A0A4S4MTY2"/>
<evidence type="ECO:0000256" key="3">
    <source>
        <dbReference type="ARBA" id="ARBA00022670"/>
    </source>
</evidence>
<keyword evidence="3" id="KW-0645">Protease</keyword>
<comment type="similarity">
    <text evidence="1">Belongs to the peptidase S10 family.</text>
</comment>
<evidence type="ECO:0000256" key="4">
    <source>
        <dbReference type="ARBA" id="ARBA00022801"/>
    </source>
</evidence>
<evidence type="ECO:0000256" key="2">
    <source>
        <dbReference type="ARBA" id="ARBA00022645"/>
    </source>
</evidence>
<dbReference type="EMBL" id="SGPM01000158">
    <property type="protein sequence ID" value="THH28778.1"/>
    <property type="molecule type" value="Genomic_DNA"/>
</dbReference>
<evidence type="ECO:0008006" key="8">
    <source>
        <dbReference type="Google" id="ProtNLM"/>
    </source>
</evidence>
<keyword evidence="5" id="KW-0325">Glycoprotein</keyword>